<dbReference type="GO" id="GO:0008234">
    <property type="term" value="F:cysteine-type peptidase activity"/>
    <property type="evidence" value="ECO:0007669"/>
    <property type="project" value="UniProtKB-KW"/>
</dbReference>
<dbReference type="InterPro" id="IPR008258">
    <property type="entry name" value="Transglycosylase_SLT_dom_1"/>
</dbReference>
<dbReference type="EMBL" id="JACHMO010000001">
    <property type="protein sequence ID" value="MBB5801307.1"/>
    <property type="molecule type" value="Genomic_DNA"/>
</dbReference>
<dbReference type="PANTHER" id="PTHR47359">
    <property type="entry name" value="PEPTIDOGLYCAN DL-ENDOPEPTIDASE CWLO"/>
    <property type="match status" value="1"/>
</dbReference>
<dbReference type="CDD" id="cd13399">
    <property type="entry name" value="Slt35-like"/>
    <property type="match status" value="1"/>
</dbReference>
<sequence>MKIVLTCATATIGVVVLIGATAPAIVSSLFGNSRTQPSHEALADIPADYLALYHAAAPQCPGLDWTILAAIGKVETDHGRSPLPGVHNGENHAGAGGPMQFLTATFDATTAEHAIPHGGATPPSRYNPHDAIHAAAHYLCDSGANQGDLRAAIWAYNHDHDYVDQVLAQATKYANAATGTGDCNAIQAPNPAALAAINHACGQRGLPYVWGGDGPHEGGFDCSGLTKAAYAAANIPLPRTAQAQYDTGPHVPPGQPLQPGDLVFYGTPDNIHHVGLYLGNGLMINAPDFGQPVQTDNHRYQGDDYAGATRPTTQAYATSQD</sequence>
<reference evidence="7 8" key="1">
    <citation type="submission" date="2020-08" db="EMBL/GenBank/DDBJ databases">
        <title>Sequencing the genomes of 1000 actinobacteria strains.</title>
        <authorList>
            <person name="Klenk H.-P."/>
        </authorList>
    </citation>
    <scope>NUCLEOTIDE SEQUENCE [LARGE SCALE GENOMIC DNA]</scope>
    <source>
        <strain evidence="7 8">DSM 45486</strain>
    </source>
</reference>
<feature type="region of interest" description="Disordered" evidence="5">
    <location>
        <begin position="294"/>
        <end position="321"/>
    </location>
</feature>
<keyword evidence="8" id="KW-1185">Reference proteome</keyword>
<dbReference type="InterPro" id="IPR000064">
    <property type="entry name" value="NLP_P60_dom"/>
</dbReference>
<dbReference type="Pfam" id="PF01464">
    <property type="entry name" value="SLT"/>
    <property type="match status" value="1"/>
</dbReference>
<dbReference type="PROSITE" id="PS51935">
    <property type="entry name" value="NLPC_P60"/>
    <property type="match status" value="1"/>
</dbReference>
<keyword evidence="2" id="KW-0645">Protease</keyword>
<keyword evidence="4" id="KW-0788">Thiol protease</keyword>
<dbReference type="Gene3D" id="1.10.530.10">
    <property type="match status" value="1"/>
</dbReference>
<evidence type="ECO:0000313" key="7">
    <source>
        <dbReference type="EMBL" id="MBB5801307.1"/>
    </source>
</evidence>
<dbReference type="InterPro" id="IPR038765">
    <property type="entry name" value="Papain-like_cys_pep_sf"/>
</dbReference>
<dbReference type="Gene3D" id="3.90.1720.10">
    <property type="entry name" value="endopeptidase domain like (from Nostoc punctiforme)"/>
    <property type="match status" value="1"/>
</dbReference>
<evidence type="ECO:0000256" key="3">
    <source>
        <dbReference type="ARBA" id="ARBA00022801"/>
    </source>
</evidence>
<keyword evidence="3 7" id="KW-0378">Hydrolase</keyword>
<accession>A0A7W9HFI2</accession>
<proteinExistence type="inferred from homology"/>
<name>A0A7W9HFI2_9PSEU</name>
<comment type="caution">
    <text evidence="7">The sequence shown here is derived from an EMBL/GenBank/DDBJ whole genome shotgun (WGS) entry which is preliminary data.</text>
</comment>
<dbReference type="SUPFAM" id="SSF54001">
    <property type="entry name" value="Cysteine proteinases"/>
    <property type="match status" value="1"/>
</dbReference>
<evidence type="ECO:0000259" key="6">
    <source>
        <dbReference type="PROSITE" id="PS51935"/>
    </source>
</evidence>
<evidence type="ECO:0000256" key="2">
    <source>
        <dbReference type="ARBA" id="ARBA00022670"/>
    </source>
</evidence>
<dbReference type="InterPro" id="IPR023346">
    <property type="entry name" value="Lysozyme-like_dom_sf"/>
</dbReference>
<dbReference type="InterPro" id="IPR051794">
    <property type="entry name" value="PG_Endopeptidase_C40"/>
</dbReference>
<dbReference type="Pfam" id="PF00877">
    <property type="entry name" value="NLPC_P60"/>
    <property type="match status" value="1"/>
</dbReference>
<comment type="similarity">
    <text evidence="1">Belongs to the peptidase C40 family.</text>
</comment>
<evidence type="ECO:0000256" key="5">
    <source>
        <dbReference type="SAM" id="MobiDB-lite"/>
    </source>
</evidence>
<dbReference type="Proteomes" id="UP000552097">
    <property type="component" value="Unassembled WGS sequence"/>
</dbReference>
<feature type="compositionally biased region" description="Polar residues" evidence="5">
    <location>
        <begin position="310"/>
        <end position="321"/>
    </location>
</feature>
<evidence type="ECO:0000256" key="1">
    <source>
        <dbReference type="ARBA" id="ARBA00007074"/>
    </source>
</evidence>
<dbReference type="AlphaFoldDB" id="A0A7W9HFI2"/>
<feature type="domain" description="NlpC/P60" evidence="6">
    <location>
        <begin position="190"/>
        <end position="317"/>
    </location>
</feature>
<evidence type="ECO:0000313" key="8">
    <source>
        <dbReference type="Proteomes" id="UP000552097"/>
    </source>
</evidence>
<dbReference type="SUPFAM" id="SSF53955">
    <property type="entry name" value="Lysozyme-like"/>
    <property type="match status" value="1"/>
</dbReference>
<evidence type="ECO:0000256" key="4">
    <source>
        <dbReference type="ARBA" id="ARBA00022807"/>
    </source>
</evidence>
<protein>
    <submittedName>
        <fullName evidence="7">Cell wall-associated NlpC family hydrolase</fullName>
    </submittedName>
</protein>
<dbReference type="GO" id="GO:0006508">
    <property type="term" value="P:proteolysis"/>
    <property type="evidence" value="ECO:0007669"/>
    <property type="project" value="UniProtKB-KW"/>
</dbReference>
<gene>
    <name evidence="7" type="ORF">F4560_001075</name>
</gene>
<dbReference type="PANTHER" id="PTHR47359:SF3">
    <property type="entry name" value="NLP_P60 DOMAIN-CONTAINING PROTEIN-RELATED"/>
    <property type="match status" value="1"/>
</dbReference>
<organism evidence="7 8">
    <name type="scientific">Saccharothrix ecbatanensis</name>
    <dbReference type="NCBI Taxonomy" id="1105145"/>
    <lineage>
        <taxon>Bacteria</taxon>
        <taxon>Bacillati</taxon>
        <taxon>Actinomycetota</taxon>
        <taxon>Actinomycetes</taxon>
        <taxon>Pseudonocardiales</taxon>
        <taxon>Pseudonocardiaceae</taxon>
        <taxon>Saccharothrix</taxon>
    </lineage>
</organism>